<dbReference type="Pfam" id="PF00017">
    <property type="entry name" value="SH2"/>
    <property type="match status" value="1"/>
</dbReference>
<dbReference type="EMBL" id="KZ346005">
    <property type="protein sequence ID" value="PIO71257.1"/>
    <property type="molecule type" value="Genomic_DNA"/>
</dbReference>
<dbReference type="Proteomes" id="UP000230423">
    <property type="component" value="Unassembled WGS sequence"/>
</dbReference>
<keyword evidence="9" id="KW-0539">Nucleus</keyword>
<evidence type="ECO:0000256" key="6">
    <source>
        <dbReference type="ARBA" id="ARBA00022786"/>
    </source>
</evidence>
<evidence type="ECO:0000256" key="7">
    <source>
        <dbReference type="ARBA" id="ARBA00023015"/>
    </source>
</evidence>
<feature type="compositionally biased region" description="Basic and acidic residues" evidence="12">
    <location>
        <begin position="12"/>
        <end position="24"/>
    </location>
</feature>
<feature type="region of interest" description="Disordered" evidence="12">
    <location>
        <begin position="1"/>
        <end position="24"/>
    </location>
</feature>
<dbReference type="InterPro" id="IPR021629">
    <property type="entry name" value="Mediator_Med23"/>
</dbReference>
<name>A0A2G9UM15_TELCI</name>
<feature type="domain" description="SH2" evidence="13">
    <location>
        <begin position="1060"/>
        <end position="1168"/>
    </location>
</feature>
<evidence type="ECO:0000256" key="5">
    <source>
        <dbReference type="ARBA" id="ARBA00022700"/>
    </source>
</evidence>
<dbReference type="InterPro" id="IPR000980">
    <property type="entry name" value="SH2"/>
</dbReference>
<dbReference type="PANTHER" id="PTHR12691">
    <property type="entry name" value="MEDIATOR OF RNA POLYMERASE II TRANSCRIPTION SUBUNIT 23"/>
    <property type="match status" value="1"/>
</dbReference>
<feature type="domain" description="SOCS box" evidence="14">
    <location>
        <begin position="1163"/>
        <end position="1213"/>
    </location>
</feature>
<sequence length="1244" mass="144186">MSAAAGQPSDGQDDKDKSLLKEGDEAPQRPLDIERLRRCIIEFVHENFLEVVFWQMQTANKDFDEMLGVQAVVLLSKMDEKERGVLLMELVTIVHEASLQWRQEYERVVDAILYYAHAAGVLSINMCVEGLALTADFTLRTIMDPQKWIFIEENIPLMDYKGVRSLFNHRAPYLPYKAELRAPQTYLLYTVIRQPRGKEVLSGLLRQVTHGRTQWDEILSVLISETMAEVQKLPEEIEIPRYQWENLMSIIMYGITQKHINLSRLLSLLSNVLVKTGYRRARDEVMWIMLQIAGTFQQHLQKEQVEEMARLYNLLFNDDVVWTGASDHPSQLVRFLAAACMWNILDGSEGLPPPSECLANQIEFVRSNTGPPDEAMQAVLDNAFRHESPVSRNVHAIFQQRLDGQPTDEPHLLPYGRAANNKLDAFDMQIVRMLLITMMRAMKIMGIESDPELMRINQVYTWAPSQLSSLPLTAQRTAITLEEDTAKAEAFQREVHTDFMQMRGQPEMSWMEYMSMPSRQPTILCVIFRYLIESPPEHQILSPVIYQILDRLTCREYVLAVNALTDYIISQCSAEKNSEEFLPMMIRVLNMMVFHRHVMTFDRLLLSLVLHPATDHASQIAMVIVQALLNCSEINERIDFYCRFIPRRDVDAPEHFRRLTEYHRKFPEMTFAEMANRPPMMAEMINPRAHYPIYYGSLIERLLPILDFTLARALELQVDNIFSTILTTCGPIYKFHPYPITFLYTILFCMHEQLGHHPRARQFVLAILCQECEKMTHSMQNDLLGDQSSLTQSFINDNHQRVYSFEELVYELADRIITCSEFILTPPSYVAPDWRFAEYPPAAQALYLACIELLASPHSPEHIVPAMINLLVSSRAQPPRPYLMLNAIALLLTALPEAYCRVLQNEFLAVIDSGVLADMTFEEIVFDEFEERQLLQMASRPLIVNVVAQAYWYHSNLTSLSKLISTFAGEVCSRANTENDLWYALRLVVPLLQRCYDWREKVKHEESLKVVSVLYTKIGDITERYGDILHGDELCDLLYYFKYMFVGDFLRKEAEAAFPRYWGDLSWRNAEKLLLLCEDGAFLVRDSHSDNHLFTVSYKHSEKVFHSRVEISGQFAHLGGPLSLERSESVVDLLKHAIQISYSRERDILMHRRGEEAEASEIRLQYPLSRLSLLPRLQYLCRLTIRLTVRQDRLSELPLPPKLLTYVADPKFLIPNIRECLRVLEDRREKIIMMGCMRNDIYNK</sequence>
<dbReference type="GO" id="GO:0016592">
    <property type="term" value="C:mediator complex"/>
    <property type="evidence" value="ECO:0007669"/>
    <property type="project" value="TreeGrafter"/>
</dbReference>
<dbReference type="GO" id="GO:0005667">
    <property type="term" value="C:transcription regulator complex"/>
    <property type="evidence" value="ECO:0007669"/>
    <property type="project" value="TreeGrafter"/>
</dbReference>
<dbReference type="GO" id="GO:0010628">
    <property type="term" value="P:positive regulation of gene expression"/>
    <property type="evidence" value="ECO:0007669"/>
    <property type="project" value="TreeGrafter"/>
</dbReference>
<protein>
    <recommendedName>
        <fullName evidence="3">Mediator of RNA polymerase II transcription subunit 23</fullName>
    </recommendedName>
    <alternativeName>
        <fullName evidence="10">Mediator complex subunit 23</fullName>
    </alternativeName>
</protein>
<evidence type="ECO:0000256" key="2">
    <source>
        <dbReference type="ARBA" id="ARBA00010222"/>
    </source>
</evidence>
<gene>
    <name evidence="15" type="ORF">TELCIR_06846</name>
</gene>
<evidence type="ECO:0000256" key="11">
    <source>
        <dbReference type="PROSITE-ProRule" id="PRU00191"/>
    </source>
</evidence>
<evidence type="ECO:0000313" key="16">
    <source>
        <dbReference type="Proteomes" id="UP000230423"/>
    </source>
</evidence>
<dbReference type="SMART" id="SM00252">
    <property type="entry name" value="SH2"/>
    <property type="match status" value="1"/>
</dbReference>
<evidence type="ECO:0000256" key="3">
    <source>
        <dbReference type="ARBA" id="ARBA00019696"/>
    </source>
</evidence>
<evidence type="ECO:0000256" key="12">
    <source>
        <dbReference type="SAM" id="MobiDB-lite"/>
    </source>
</evidence>
<dbReference type="GO" id="GO:0009968">
    <property type="term" value="P:negative regulation of signal transduction"/>
    <property type="evidence" value="ECO:0007669"/>
    <property type="project" value="UniProtKB-KW"/>
</dbReference>
<keyword evidence="11" id="KW-0727">SH2 domain</keyword>
<dbReference type="InterPro" id="IPR036036">
    <property type="entry name" value="SOCS_box-like_dom_sf"/>
</dbReference>
<evidence type="ECO:0000259" key="13">
    <source>
        <dbReference type="PROSITE" id="PS50001"/>
    </source>
</evidence>
<dbReference type="PROSITE" id="PS50225">
    <property type="entry name" value="SOCS"/>
    <property type="match status" value="1"/>
</dbReference>
<dbReference type="SMART" id="SM00253">
    <property type="entry name" value="SOCS"/>
    <property type="match status" value="1"/>
</dbReference>
<keyword evidence="4" id="KW-0341">Growth regulation</keyword>
<dbReference type="GO" id="GO:0006357">
    <property type="term" value="P:regulation of transcription by RNA polymerase II"/>
    <property type="evidence" value="ECO:0007669"/>
    <property type="project" value="TreeGrafter"/>
</dbReference>
<dbReference type="PANTHER" id="PTHR12691:SF10">
    <property type="entry name" value="MEDIATOR OF RNA POLYMERASE II TRANSCRIPTION SUBUNIT 23"/>
    <property type="match status" value="1"/>
</dbReference>
<keyword evidence="7" id="KW-0805">Transcription regulation</keyword>
<evidence type="ECO:0000256" key="1">
    <source>
        <dbReference type="ARBA" id="ARBA00004123"/>
    </source>
</evidence>
<evidence type="ECO:0000256" key="9">
    <source>
        <dbReference type="ARBA" id="ARBA00023242"/>
    </source>
</evidence>
<dbReference type="SUPFAM" id="SSF158235">
    <property type="entry name" value="SOCS box-like"/>
    <property type="match status" value="1"/>
</dbReference>
<keyword evidence="5" id="KW-0734">Signal transduction inhibitor</keyword>
<dbReference type="SUPFAM" id="SSF55550">
    <property type="entry name" value="SH2 domain"/>
    <property type="match status" value="1"/>
</dbReference>
<dbReference type="InterPro" id="IPR001496">
    <property type="entry name" value="SOCS_box"/>
</dbReference>
<keyword evidence="16" id="KW-1185">Reference proteome</keyword>
<evidence type="ECO:0000256" key="4">
    <source>
        <dbReference type="ARBA" id="ARBA00022604"/>
    </source>
</evidence>
<comment type="similarity">
    <text evidence="2">Belongs to the Mediator complex subunit 23 family.</text>
</comment>
<proteinExistence type="inferred from homology"/>
<dbReference type="Pfam" id="PF11573">
    <property type="entry name" value="Med23"/>
    <property type="match status" value="3"/>
</dbReference>
<dbReference type="OrthoDB" id="9982951at2759"/>
<dbReference type="GO" id="GO:0035556">
    <property type="term" value="P:intracellular signal transduction"/>
    <property type="evidence" value="ECO:0007669"/>
    <property type="project" value="InterPro"/>
</dbReference>
<evidence type="ECO:0000256" key="8">
    <source>
        <dbReference type="ARBA" id="ARBA00023163"/>
    </source>
</evidence>
<dbReference type="AlphaFoldDB" id="A0A2G9UM15"/>
<dbReference type="Gene3D" id="3.30.505.10">
    <property type="entry name" value="SH2 domain"/>
    <property type="match status" value="1"/>
</dbReference>
<dbReference type="InterPro" id="IPR036860">
    <property type="entry name" value="SH2_dom_sf"/>
</dbReference>
<reference evidence="15 16" key="1">
    <citation type="submission" date="2015-09" db="EMBL/GenBank/DDBJ databases">
        <title>Draft genome of the parasitic nematode Teladorsagia circumcincta isolate WARC Sus (inbred).</title>
        <authorList>
            <person name="Mitreva M."/>
        </authorList>
    </citation>
    <scope>NUCLEOTIDE SEQUENCE [LARGE SCALE GENOMIC DNA]</scope>
    <source>
        <strain evidence="15 16">S</strain>
    </source>
</reference>
<organism evidence="15 16">
    <name type="scientific">Teladorsagia circumcincta</name>
    <name type="common">Brown stomach worm</name>
    <name type="synonym">Ostertagia circumcincta</name>
    <dbReference type="NCBI Taxonomy" id="45464"/>
    <lineage>
        <taxon>Eukaryota</taxon>
        <taxon>Metazoa</taxon>
        <taxon>Ecdysozoa</taxon>
        <taxon>Nematoda</taxon>
        <taxon>Chromadorea</taxon>
        <taxon>Rhabditida</taxon>
        <taxon>Rhabditina</taxon>
        <taxon>Rhabditomorpha</taxon>
        <taxon>Strongyloidea</taxon>
        <taxon>Trichostrongylidae</taxon>
        <taxon>Teladorsagia</taxon>
    </lineage>
</organism>
<evidence type="ECO:0000313" key="15">
    <source>
        <dbReference type="EMBL" id="PIO71257.1"/>
    </source>
</evidence>
<comment type="subcellular location">
    <subcellularLocation>
        <location evidence="1">Nucleus</location>
    </subcellularLocation>
</comment>
<keyword evidence="6" id="KW-0833">Ubl conjugation pathway</keyword>
<dbReference type="PROSITE" id="PS50001">
    <property type="entry name" value="SH2"/>
    <property type="match status" value="1"/>
</dbReference>
<evidence type="ECO:0000256" key="10">
    <source>
        <dbReference type="ARBA" id="ARBA00031961"/>
    </source>
</evidence>
<dbReference type="Pfam" id="PF07525">
    <property type="entry name" value="SOCS_box"/>
    <property type="match status" value="1"/>
</dbReference>
<evidence type="ECO:0000259" key="14">
    <source>
        <dbReference type="PROSITE" id="PS50225"/>
    </source>
</evidence>
<accession>A0A2G9UM15</accession>
<keyword evidence="8" id="KW-0804">Transcription</keyword>